<sequence length="197" mass="23446">MSNQNFSKQTNLNGIKLHEIKKFSENLLKYNDYMAAIKKQCWSRTDAFNEGHNYYNWFIQEFKKNFSDESFNIKATNKLMKFYQDKQSVFEYYANFRSLAIEMNIQLSETLMNLIDKCIDSDICLILKDSFKNNNYSKFDSHNNIEHKYIVIFKNSLSPEEGQRRINNKLCLFCGDKSHVLCICPIRPKDLKFFSQI</sequence>
<gene>
    <name evidence="1" type="ORF">BB561_000040</name>
</gene>
<reference evidence="1 2" key="1">
    <citation type="journal article" date="2018" name="MBio">
        <title>Comparative Genomics Reveals the Core Gene Toolbox for the Fungus-Insect Symbiosis.</title>
        <authorList>
            <person name="Wang Y."/>
            <person name="Stata M."/>
            <person name="Wang W."/>
            <person name="Stajich J.E."/>
            <person name="White M.M."/>
            <person name="Moncalvo J.M."/>
        </authorList>
    </citation>
    <scope>NUCLEOTIDE SEQUENCE [LARGE SCALE GENOMIC DNA]</scope>
    <source>
        <strain evidence="1 2">SWE-8-4</strain>
    </source>
</reference>
<comment type="caution">
    <text evidence="1">The sequence shown here is derived from an EMBL/GenBank/DDBJ whole genome shotgun (WGS) entry which is preliminary data.</text>
</comment>
<dbReference type="EMBL" id="MBFR01000002">
    <property type="protein sequence ID" value="PVU98191.1"/>
    <property type="molecule type" value="Genomic_DNA"/>
</dbReference>
<organism evidence="1 2">
    <name type="scientific">Smittium simulii</name>
    <dbReference type="NCBI Taxonomy" id="133385"/>
    <lineage>
        <taxon>Eukaryota</taxon>
        <taxon>Fungi</taxon>
        <taxon>Fungi incertae sedis</taxon>
        <taxon>Zoopagomycota</taxon>
        <taxon>Kickxellomycotina</taxon>
        <taxon>Harpellomycetes</taxon>
        <taxon>Harpellales</taxon>
        <taxon>Legeriomycetaceae</taxon>
        <taxon>Smittium</taxon>
    </lineage>
</organism>
<keyword evidence="2" id="KW-1185">Reference proteome</keyword>
<dbReference type="STRING" id="133385.A0A2T9Z0S6"/>
<proteinExistence type="predicted"/>
<dbReference type="Proteomes" id="UP000245383">
    <property type="component" value="Unassembled WGS sequence"/>
</dbReference>
<protein>
    <recommendedName>
        <fullName evidence="3">Retrotransposon gag domain-containing protein</fullName>
    </recommendedName>
</protein>
<accession>A0A2T9Z0S6</accession>
<evidence type="ECO:0000313" key="2">
    <source>
        <dbReference type="Proteomes" id="UP000245383"/>
    </source>
</evidence>
<dbReference type="OrthoDB" id="5582182at2759"/>
<evidence type="ECO:0000313" key="1">
    <source>
        <dbReference type="EMBL" id="PVU98191.1"/>
    </source>
</evidence>
<dbReference type="AlphaFoldDB" id="A0A2T9Z0S6"/>
<name>A0A2T9Z0S6_9FUNG</name>
<evidence type="ECO:0008006" key="3">
    <source>
        <dbReference type="Google" id="ProtNLM"/>
    </source>
</evidence>